<name>A0AAV8XXJ0_9CUCU</name>
<keyword evidence="2" id="KW-1185">Reference proteome</keyword>
<comment type="caution">
    <text evidence="1">The sequence shown here is derived from an EMBL/GenBank/DDBJ whole genome shotgun (WGS) entry which is preliminary data.</text>
</comment>
<dbReference type="Proteomes" id="UP001162156">
    <property type="component" value="Unassembled WGS sequence"/>
</dbReference>
<evidence type="ECO:0000313" key="2">
    <source>
        <dbReference type="Proteomes" id="UP001162156"/>
    </source>
</evidence>
<evidence type="ECO:0008006" key="3">
    <source>
        <dbReference type="Google" id="ProtNLM"/>
    </source>
</evidence>
<dbReference type="AlphaFoldDB" id="A0AAV8XXJ0"/>
<organism evidence="1 2">
    <name type="scientific">Rhamnusium bicolor</name>
    <dbReference type="NCBI Taxonomy" id="1586634"/>
    <lineage>
        <taxon>Eukaryota</taxon>
        <taxon>Metazoa</taxon>
        <taxon>Ecdysozoa</taxon>
        <taxon>Arthropoda</taxon>
        <taxon>Hexapoda</taxon>
        <taxon>Insecta</taxon>
        <taxon>Pterygota</taxon>
        <taxon>Neoptera</taxon>
        <taxon>Endopterygota</taxon>
        <taxon>Coleoptera</taxon>
        <taxon>Polyphaga</taxon>
        <taxon>Cucujiformia</taxon>
        <taxon>Chrysomeloidea</taxon>
        <taxon>Cerambycidae</taxon>
        <taxon>Lepturinae</taxon>
        <taxon>Rhagiini</taxon>
        <taxon>Rhamnusium</taxon>
    </lineage>
</organism>
<reference evidence="1" key="1">
    <citation type="journal article" date="2023" name="Insect Mol. Biol.">
        <title>Genome sequencing provides insights into the evolution of gene families encoding plant cell wall-degrading enzymes in longhorned beetles.</title>
        <authorList>
            <person name="Shin N.R."/>
            <person name="Okamura Y."/>
            <person name="Kirsch R."/>
            <person name="Pauchet Y."/>
        </authorList>
    </citation>
    <scope>NUCLEOTIDE SEQUENCE</scope>
    <source>
        <strain evidence="1">RBIC_L_NR</strain>
    </source>
</reference>
<gene>
    <name evidence="1" type="ORF">NQ314_009793</name>
</gene>
<evidence type="ECO:0000313" key="1">
    <source>
        <dbReference type="EMBL" id="KAJ8943220.1"/>
    </source>
</evidence>
<protein>
    <recommendedName>
        <fullName evidence="3">Transposase Helix-turn-helix domain-containing protein</fullName>
    </recommendedName>
</protein>
<accession>A0AAV8XXJ0</accession>
<proteinExistence type="predicted"/>
<dbReference type="EMBL" id="JANEYF010002698">
    <property type="protein sequence ID" value="KAJ8943220.1"/>
    <property type="molecule type" value="Genomic_DNA"/>
</dbReference>
<sequence length="142" mass="16517">MLKWIHFLELLDSSSNSSSSSNLSSSSAEHLLDSLLPEGLQERQNNEGFAENIIPLYTDKEFSEHFKVPRKVLLDLSTEFSRTEYYPKKDTGFKRISAEKCFLIYVWYATHEAASFRDVADRFNIAISTLYNNNRKCWSLFE</sequence>